<dbReference type="CDD" id="cd15798">
    <property type="entry name" value="PMEI-like_3"/>
    <property type="match status" value="1"/>
</dbReference>
<reference evidence="5" key="1">
    <citation type="submission" date="2023-07" db="EMBL/GenBank/DDBJ databases">
        <title>draft genome sequence of fig (Ficus carica).</title>
        <authorList>
            <person name="Takahashi T."/>
            <person name="Nishimura K."/>
        </authorList>
    </citation>
    <scope>NUCLEOTIDE SEQUENCE</scope>
</reference>
<dbReference type="PANTHER" id="PTHR31080">
    <property type="entry name" value="PECTINESTERASE INHIBITOR-LIKE"/>
    <property type="match status" value="1"/>
</dbReference>
<comment type="similarity">
    <text evidence="2">Belongs to the PMEI family.</text>
</comment>
<comment type="caution">
    <text evidence="5">The sequence shown here is derived from an EMBL/GenBank/DDBJ whole genome shotgun (WGS) entry which is preliminary data.</text>
</comment>
<dbReference type="InterPro" id="IPR035513">
    <property type="entry name" value="Invertase/methylesterase_inhib"/>
</dbReference>
<dbReference type="Gene3D" id="1.20.140.40">
    <property type="entry name" value="Invertase/pectin methylesterase inhibitor family protein"/>
    <property type="match status" value="1"/>
</dbReference>
<keyword evidence="6" id="KW-1185">Reference proteome</keyword>
<gene>
    <name evidence="5" type="ORF">TIFTF001_003761</name>
</gene>
<dbReference type="PANTHER" id="PTHR31080:SF118">
    <property type="entry name" value="PECTINESTERASE INHIBITOR 10"/>
    <property type="match status" value="1"/>
</dbReference>
<evidence type="ECO:0000259" key="4">
    <source>
        <dbReference type="SMART" id="SM00856"/>
    </source>
</evidence>
<feature type="chain" id="PRO_5041718186" description="Pectinesterase inhibitor domain-containing protein" evidence="3">
    <location>
        <begin position="25"/>
        <end position="212"/>
    </location>
</feature>
<dbReference type="NCBIfam" id="TIGR01614">
    <property type="entry name" value="PME_inhib"/>
    <property type="match status" value="1"/>
</dbReference>
<evidence type="ECO:0000256" key="3">
    <source>
        <dbReference type="SAM" id="SignalP"/>
    </source>
</evidence>
<dbReference type="EMBL" id="BTGU01000003">
    <property type="protein sequence ID" value="GMN32621.1"/>
    <property type="molecule type" value="Genomic_DNA"/>
</dbReference>
<dbReference type="Proteomes" id="UP001187192">
    <property type="component" value="Unassembled WGS sequence"/>
</dbReference>
<keyword evidence="1 3" id="KW-0732">Signal</keyword>
<dbReference type="Pfam" id="PF04043">
    <property type="entry name" value="PMEI"/>
    <property type="match status" value="1"/>
</dbReference>
<dbReference type="Gramene" id="FCD_00006709-RA">
    <property type="protein sequence ID" value="FCD_00006709-RA:cds"/>
    <property type="gene ID" value="FCD_00006709"/>
</dbReference>
<dbReference type="InterPro" id="IPR006501">
    <property type="entry name" value="Pectinesterase_inhib_dom"/>
</dbReference>
<evidence type="ECO:0000256" key="1">
    <source>
        <dbReference type="ARBA" id="ARBA00022729"/>
    </source>
</evidence>
<accession>A0AA88CW19</accession>
<proteinExistence type="inferred from homology"/>
<sequence length="212" mass="23391">MDMLKVSGLLHVLVALLILQLCSHKDPSCSAATTTFLNNKTYVNYIKTSCNVTTYPKLCYRSLSDFANEIKTSPKVLAHTALNVSLAATRKTSKVLNRLSKTQGLNLTELAALHDCIELIYDSSYELRRCMIEIHRLRSENFAFGISNILTWASAALTNSVTCMDGFGGNYGKVDQNGDDQVKNTVLRHEEKVCRLTSNSLALVNSYASSQG</sequence>
<dbReference type="SMART" id="SM00856">
    <property type="entry name" value="PMEI"/>
    <property type="match status" value="1"/>
</dbReference>
<protein>
    <recommendedName>
        <fullName evidence="4">Pectinesterase inhibitor domain-containing protein</fullName>
    </recommendedName>
</protein>
<dbReference type="InterPro" id="IPR051955">
    <property type="entry name" value="PME_Inhibitor"/>
</dbReference>
<evidence type="ECO:0000313" key="5">
    <source>
        <dbReference type="EMBL" id="GMN32621.1"/>
    </source>
</evidence>
<dbReference type="GO" id="GO:0004857">
    <property type="term" value="F:enzyme inhibitor activity"/>
    <property type="evidence" value="ECO:0007669"/>
    <property type="project" value="InterPro"/>
</dbReference>
<name>A0AA88CW19_FICCA</name>
<dbReference type="SUPFAM" id="SSF101148">
    <property type="entry name" value="Plant invertase/pectin methylesterase inhibitor"/>
    <property type="match status" value="1"/>
</dbReference>
<evidence type="ECO:0000313" key="6">
    <source>
        <dbReference type="Proteomes" id="UP001187192"/>
    </source>
</evidence>
<feature type="signal peptide" evidence="3">
    <location>
        <begin position="1"/>
        <end position="24"/>
    </location>
</feature>
<dbReference type="AlphaFoldDB" id="A0AA88CW19"/>
<organism evidence="5 6">
    <name type="scientific">Ficus carica</name>
    <name type="common">Common fig</name>
    <dbReference type="NCBI Taxonomy" id="3494"/>
    <lineage>
        <taxon>Eukaryota</taxon>
        <taxon>Viridiplantae</taxon>
        <taxon>Streptophyta</taxon>
        <taxon>Embryophyta</taxon>
        <taxon>Tracheophyta</taxon>
        <taxon>Spermatophyta</taxon>
        <taxon>Magnoliopsida</taxon>
        <taxon>eudicotyledons</taxon>
        <taxon>Gunneridae</taxon>
        <taxon>Pentapetalae</taxon>
        <taxon>rosids</taxon>
        <taxon>fabids</taxon>
        <taxon>Rosales</taxon>
        <taxon>Moraceae</taxon>
        <taxon>Ficeae</taxon>
        <taxon>Ficus</taxon>
    </lineage>
</organism>
<feature type="domain" description="Pectinesterase inhibitor" evidence="4">
    <location>
        <begin position="41"/>
        <end position="203"/>
    </location>
</feature>
<evidence type="ECO:0000256" key="2">
    <source>
        <dbReference type="ARBA" id="ARBA00038471"/>
    </source>
</evidence>